<evidence type="ECO:0000259" key="1">
    <source>
        <dbReference type="Pfam" id="PF11716"/>
    </source>
</evidence>
<dbReference type="NCBIfam" id="TIGR03086">
    <property type="entry name" value="TIGR03086 family metal-binding protein"/>
    <property type="match status" value="1"/>
</dbReference>
<organism evidence="2 3">
    <name type="scientific">Kutzneria viridogrisea</name>
    <dbReference type="NCBI Taxonomy" id="47990"/>
    <lineage>
        <taxon>Bacteria</taxon>
        <taxon>Bacillati</taxon>
        <taxon>Actinomycetota</taxon>
        <taxon>Actinomycetes</taxon>
        <taxon>Pseudonocardiales</taxon>
        <taxon>Pseudonocardiaceae</taxon>
        <taxon>Kutzneria</taxon>
    </lineage>
</organism>
<dbReference type="InterPro" id="IPR024344">
    <property type="entry name" value="MDMPI_metal-binding"/>
</dbReference>
<dbReference type="EMBL" id="JACJID010000006">
    <property type="protein sequence ID" value="MBA8930172.1"/>
    <property type="molecule type" value="Genomic_DNA"/>
</dbReference>
<feature type="domain" description="Mycothiol-dependent maleylpyruvate isomerase metal-binding" evidence="1">
    <location>
        <begin position="10"/>
        <end position="122"/>
    </location>
</feature>
<dbReference type="Proteomes" id="UP000517916">
    <property type="component" value="Unassembled WGS sequence"/>
</dbReference>
<dbReference type="Pfam" id="PF11716">
    <property type="entry name" value="MDMPI_N"/>
    <property type="match status" value="1"/>
</dbReference>
<dbReference type="InterPro" id="IPR034660">
    <property type="entry name" value="DinB/YfiT-like"/>
</dbReference>
<dbReference type="Gene3D" id="1.20.120.450">
    <property type="entry name" value="dinb family like domain"/>
    <property type="match status" value="1"/>
</dbReference>
<accession>A0ABR6BUC1</accession>
<dbReference type="NCBIfam" id="TIGR03083">
    <property type="entry name" value="maleylpyruvate isomerase family mycothiol-dependent enzyme"/>
    <property type="match status" value="1"/>
</dbReference>
<keyword evidence="3" id="KW-1185">Reference proteome</keyword>
<protein>
    <submittedName>
        <fullName evidence="2">Uncharacterized protein (TIGR03086 family)</fullName>
    </submittedName>
</protein>
<evidence type="ECO:0000313" key="2">
    <source>
        <dbReference type="EMBL" id="MBA8930172.1"/>
    </source>
</evidence>
<dbReference type="InterPro" id="IPR017520">
    <property type="entry name" value="CHP03086"/>
</dbReference>
<proteinExistence type="predicted"/>
<comment type="caution">
    <text evidence="2">The sequence shown here is derived from an EMBL/GenBank/DDBJ whole genome shotgun (WGS) entry which is preliminary data.</text>
</comment>
<gene>
    <name evidence="2" type="ORF">BC739_007405</name>
</gene>
<dbReference type="InterPro" id="IPR017517">
    <property type="entry name" value="Maleyloyr_isom"/>
</dbReference>
<name>A0ABR6BUC1_9PSEU</name>
<dbReference type="RefSeq" id="WP_182839727.1">
    <property type="nucleotide sequence ID" value="NZ_BAAABQ010000019.1"/>
</dbReference>
<dbReference type="SUPFAM" id="SSF109854">
    <property type="entry name" value="DinB/YfiT-like putative metalloenzymes"/>
    <property type="match status" value="1"/>
</dbReference>
<evidence type="ECO:0000313" key="3">
    <source>
        <dbReference type="Proteomes" id="UP000517916"/>
    </source>
</evidence>
<sequence>MQHHRILTLAAEPITEVLGSLRADQFDLPTPCAEFTVRQLVEHLIEWGPALEGAARKEFLPPSPGPADAEALLAQIDRLVRAWGRAEAWQGMTRVGGPTEFPAEFAGGMVLGELVVHGWDLARAVSWSPQWNDEVLLPLHGILVETAQLGRDMGVYAARVEVPDESSTVDKVLGLTGRDPGWRA</sequence>
<reference evidence="2 3" key="1">
    <citation type="submission" date="2020-08" db="EMBL/GenBank/DDBJ databases">
        <title>Genomic Encyclopedia of Archaeal and Bacterial Type Strains, Phase II (KMG-II): from individual species to whole genera.</title>
        <authorList>
            <person name="Goeker M."/>
        </authorList>
    </citation>
    <scope>NUCLEOTIDE SEQUENCE [LARGE SCALE GENOMIC DNA]</scope>
    <source>
        <strain evidence="2 3">DSM 43850</strain>
    </source>
</reference>